<dbReference type="SUPFAM" id="SSF51126">
    <property type="entry name" value="Pectin lyase-like"/>
    <property type="match status" value="1"/>
</dbReference>
<evidence type="ECO:0008006" key="3">
    <source>
        <dbReference type="Google" id="ProtNLM"/>
    </source>
</evidence>
<dbReference type="SMART" id="SM00710">
    <property type="entry name" value="PbH1"/>
    <property type="match status" value="4"/>
</dbReference>
<dbReference type="EMBL" id="JACGXA010000001">
    <property type="protein sequence ID" value="MBA8804637.1"/>
    <property type="molecule type" value="Genomic_DNA"/>
</dbReference>
<dbReference type="RefSeq" id="WP_182540302.1">
    <property type="nucleotide sequence ID" value="NZ_JACGXA010000001.1"/>
</dbReference>
<evidence type="ECO:0000313" key="1">
    <source>
        <dbReference type="EMBL" id="MBA8804637.1"/>
    </source>
</evidence>
<evidence type="ECO:0000313" key="2">
    <source>
        <dbReference type="Proteomes" id="UP000580910"/>
    </source>
</evidence>
<dbReference type="InterPro" id="IPR011050">
    <property type="entry name" value="Pectin_lyase_fold/virulence"/>
</dbReference>
<gene>
    <name evidence="1" type="ORF">FB382_002928</name>
</gene>
<dbReference type="InterPro" id="IPR006626">
    <property type="entry name" value="PbH1"/>
</dbReference>
<sequence>MPDRPGAMAGPTVLTSLTGLLAAVTLLLSGCGVDSPPPRAATASAPQVPLDCATAPHACGYPDATNTGIAPGPLLRVPQDVTSGPGWHYDPRGWIEIDGPGAVFDRKQTHLGLDVVAPDVTISNSLILASGDTIAISLRRAHRVTIRDNEIAGGEALGPERLGVAIKDIFSDTTGIRVLRNEIRYASTGVQIDAGLIEDNYIHDLGLVDGDHVNGTTSNAGVHLLEIRHNTIFNPYEQTDAVSLFQDFGPQENRVIADNLLAGGGYTIYGGANPGLGATARDIRVTDNRIARIFFPNGGYYGPVAAWAADGNVWEGNIWDDTGAAIPAPVEADG</sequence>
<dbReference type="Proteomes" id="UP000580910">
    <property type="component" value="Unassembled WGS sequence"/>
</dbReference>
<reference evidence="1 2" key="1">
    <citation type="submission" date="2020-07" db="EMBL/GenBank/DDBJ databases">
        <title>Sequencing the genomes of 1000 actinobacteria strains.</title>
        <authorList>
            <person name="Klenk H.-P."/>
        </authorList>
    </citation>
    <scope>NUCLEOTIDE SEQUENCE [LARGE SCALE GENOMIC DNA]</scope>
    <source>
        <strain evidence="1 2">DSM 21349</strain>
    </source>
</reference>
<organism evidence="1 2">
    <name type="scientific">Nocardioides ginsengisegetis</name>
    <dbReference type="NCBI Taxonomy" id="661491"/>
    <lineage>
        <taxon>Bacteria</taxon>
        <taxon>Bacillati</taxon>
        <taxon>Actinomycetota</taxon>
        <taxon>Actinomycetes</taxon>
        <taxon>Propionibacteriales</taxon>
        <taxon>Nocardioidaceae</taxon>
        <taxon>Nocardioides</taxon>
    </lineage>
</organism>
<dbReference type="Gene3D" id="2.160.20.10">
    <property type="entry name" value="Single-stranded right-handed beta-helix, Pectin lyase-like"/>
    <property type="match status" value="1"/>
</dbReference>
<proteinExistence type="predicted"/>
<name>A0A7W3J1Q6_9ACTN</name>
<dbReference type="AlphaFoldDB" id="A0A7W3J1Q6"/>
<protein>
    <recommendedName>
        <fullName evidence="3">Right handed beta helix region</fullName>
    </recommendedName>
</protein>
<dbReference type="PROSITE" id="PS51257">
    <property type="entry name" value="PROKAR_LIPOPROTEIN"/>
    <property type="match status" value="1"/>
</dbReference>
<accession>A0A7W3J1Q6</accession>
<dbReference type="InterPro" id="IPR012334">
    <property type="entry name" value="Pectin_lyas_fold"/>
</dbReference>
<comment type="caution">
    <text evidence="1">The sequence shown here is derived from an EMBL/GenBank/DDBJ whole genome shotgun (WGS) entry which is preliminary data.</text>
</comment>
<keyword evidence="2" id="KW-1185">Reference proteome</keyword>